<dbReference type="PROSITE" id="PS51819">
    <property type="entry name" value="VOC"/>
    <property type="match status" value="1"/>
</dbReference>
<dbReference type="RefSeq" id="WP_161007069.1">
    <property type="nucleotide sequence ID" value="NZ_WWCN01000007.1"/>
</dbReference>
<dbReference type="SUPFAM" id="SSF54593">
    <property type="entry name" value="Glyoxalase/Bleomycin resistance protein/Dihydroxybiphenyl dioxygenase"/>
    <property type="match status" value="1"/>
</dbReference>
<dbReference type="EMBL" id="WWCN01000007">
    <property type="protein sequence ID" value="MYM23581.1"/>
    <property type="molecule type" value="Genomic_DNA"/>
</dbReference>
<accession>A0A6L8KGK7</accession>
<dbReference type="InterPro" id="IPR037523">
    <property type="entry name" value="VOC_core"/>
</dbReference>
<name>A0A6L8KGK7_9BURK</name>
<evidence type="ECO:0000259" key="1">
    <source>
        <dbReference type="PROSITE" id="PS51819"/>
    </source>
</evidence>
<dbReference type="PANTHER" id="PTHR33993">
    <property type="entry name" value="GLYOXALASE-RELATED"/>
    <property type="match status" value="1"/>
</dbReference>
<gene>
    <name evidence="2" type="ORF">GTP46_13080</name>
</gene>
<evidence type="ECO:0000313" key="2">
    <source>
        <dbReference type="EMBL" id="MYM23581.1"/>
    </source>
</evidence>
<sequence>MIKGLRTVAYPVADLAAAKEWYSKVFDTAPYFDQPFYVGFNIGGFELGLIPDGTPGTTGSAVYWGVDDIEAEVARILALGATVHHPIQDVGEGIRTVELADPFGNTLCLILNPHFDLKAVR</sequence>
<proteinExistence type="predicted"/>
<keyword evidence="3" id="KW-1185">Reference proteome</keyword>
<dbReference type="InterPro" id="IPR029068">
    <property type="entry name" value="Glyas_Bleomycin-R_OHBP_Dase"/>
</dbReference>
<evidence type="ECO:0000313" key="3">
    <source>
        <dbReference type="Proteomes" id="UP000479335"/>
    </source>
</evidence>
<dbReference type="Proteomes" id="UP000479335">
    <property type="component" value="Unassembled WGS sequence"/>
</dbReference>
<dbReference type="Gene3D" id="3.10.180.10">
    <property type="entry name" value="2,3-Dihydroxybiphenyl 1,2-Dioxygenase, domain 1"/>
    <property type="match status" value="1"/>
</dbReference>
<dbReference type="AlphaFoldDB" id="A0A6L8KGK7"/>
<dbReference type="Pfam" id="PF00903">
    <property type="entry name" value="Glyoxalase"/>
    <property type="match status" value="1"/>
</dbReference>
<comment type="caution">
    <text evidence="2">The sequence shown here is derived from an EMBL/GenBank/DDBJ whole genome shotgun (WGS) entry which is preliminary data.</text>
</comment>
<organism evidence="2 3">
    <name type="scientific">Duganella flavida</name>
    <dbReference type="NCBI Taxonomy" id="2692175"/>
    <lineage>
        <taxon>Bacteria</taxon>
        <taxon>Pseudomonadati</taxon>
        <taxon>Pseudomonadota</taxon>
        <taxon>Betaproteobacteria</taxon>
        <taxon>Burkholderiales</taxon>
        <taxon>Oxalobacteraceae</taxon>
        <taxon>Telluria group</taxon>
        <taxon>Duganella</taxon>
    </lineage>
</organism>
<protein>
    <submittedName>
        <fullName evidence="2">VOC family protein</fullName>
    </submittedName>
</protein>
<dbReference type="InterPro" id="IPR004360">
    <property type="entry name" value="Glyas_Fos-R_dOase_dom"/>
</dbReference>
<dbReference type="InterPro" id="IPR052164">
    <property type="entry name" value="Anthracycline_SecMetBiosynth"/>
</dbReference>
<reference evidence="2 3" key="1">
    <citation type="submission" date="2019-12" db="EMBL/GenBank/DDBJ databases">
        <title>Novel species isolated from a subtropical stream in China.</title>
        <authorList>
            <person name="Lu H."/>
        </authorList>
    </citation>
    <scope>NUCLEOTIDE SEQUENCE [LARGE SCALE GENOMIC DNA]</scope>
    <source>
        <strain evidence="2 3">FT135W</strain>
    </source>
</reference>
<feature type="domain" description="VOC" evidence="1">
    <location>
        <begin position="4"/>
        <end position="112"/>
    </location>
</feature>